<name>M1MLU7_9CLOT</name>
<reference evidence="7 8" key="1">
    <citation type="submission" date="2013-02" db="EMBL/GenBank/DDBJ databases">
        <title>Genome sequence of Clostridium saccharoperbutylacetonicum N1-4(HMT).</title>
        <authorList>
            <person name="Poehlein A."/>
            <person name="Daniel R."/>
        </authorList>
    </citation>
    <scope>NUCLEOTIDE SEQUENCE [LARGE SCALE GENOMIC DNA]</scope>
    <source>
        <strain evidence="8">N1-4(HMT)</strain>
    </source>
</reference>
<keyword evidence="4" id="KW-0472">Membrane</keyword>
<dbReference type="Gene3D" id="1.10.287.950">
    <property type="entry name" value="Methyl-accepting chemotaxis protein"/>
    <property type="match status" value="1"/>
</dbReference>
<sequence>MLKNLKIFHKVTLLSVILLIFTCIVGFTGYSFTKNSNENLSTMYNSDMKAINILDDIRIQARTCQYDLVNLIMYKGDTDNQAAYLKEMNEKIDGITNAIAKYKALDLTDDEKDDINKLESNLPQYKSLCYKIKDMAYSENIKTQEITSFMAENKDLLDVFRSSANALLKSNIQNADDIYTKTQSANAQSIKTLSIIIILSIILGIIITYLIVKPITSALSIATNYLGILATGDFTSNISPKLLNVKDEIGQMLRAVDKMQKSIKELLSSVINESSNIVNMIGTTNSNIERLSNEMQDVSSTTEELSAGMQETAASTEKMNSVSTEIQATVKIIATKATESSNVSTDISNRANKVKTDAISSQKSADEIYASTNKNLREAIEQSKAVEQIRTLSNSILEITSQTNLLALNASIEAARAGEAGKGFAVVAAEIGKLAEDSESVVNEIQNVTQTVLTSVENLAASSNELLEFVDKSVKQDYSSMVKTGETYNKDAENIYSLSNDFSTATTQISKLMQNIAASLEGINMATNEGAEGTISIAEKTTTVVEMISDITKQTNSMKESINTLSLLVSKFKIS</sequence>
<evidence type="ECO:0000259" key="5">
    <source>
        <dbReference type="PROSITE" id="PS50111"/>
    </source>
</evidence>
<dbReference type="Gene3D" id="6.10.340.10">
    <property type="match status" value="1"/>
</dbReference>
<dbReference type="InterPro" id="IPR003660">
    <property type="entry name" value="HAMP_dom"/>
</dbReference>
<keyword evidence="1 3" id="KW-0807">Transducer</keyword>
<dbReference type="STRING" id="36745.CLSAP_49070"/>
<comment type="similarity">
    <text evidence="2">Belongs to the methyl-accepting chemotaxis (MCP) protein family.</text>
</comment>
<evidence type="ECO:0000256" key="4">
    <source>
        <dbReference type="SAM" id="Phobius"/>
    </source>
</evidence>
<evidence type="ECO:0000313" key="8">
    <source>
        <dbReference type="Proteomes" id="UP000011728"/>
    </source>
</evidence>
<dbReference type="SMART" id="SM00283">
    <property type="entry name" value="MA"/>
    <property type="match status" value="1"/>
</dbReference>
<dbReference type="EMBL" id="CP004121">
    <property type="protein sequence ID" value="AGF58909.1"/>
    <property type="molecule type" value="Genomic_DNA"/>
</dbReference>
<feature type="transmembrane region" description="Helical" evidence="4">
    <location>
        <begin position="12"/>
        <end position="32"/>
    </location>
</feature>
<evidence type="ECO:0000256" key="2">
    <source>
        <dbReference type="ARBA" id="ARBA00029447"/>
    </source>
</evidence>
<dbReference type="GO" id="GO:0004888">
    <property type="term" value="F:transmembrane signaling receptor activity"/>
    <property type="evidence" value="ECO:0007669"/>
    <property type="project" value="InterPro"/>
</dbReference>
<dbReference type="HOGENOM" id="CLU_000445_107_27_9"/>
<dbReference type="OrthoDB" id="1062at2"/>
<gene>
    <name evidence="7" type="ORF">Cspa_c51580</name>
</gene>
<dbReference type="PATRIC" id="fig|931276.5.peg.5211"/>
<organism evidence="7 8">
    <name type="scientific">Clostridium saccharoperbutylacetonicum N1-4(HMT)</name>
    <dbReference type="NCBI Taxonomy" id="931276"/>
    <lineage>
        <taxon>Bacteria</taxon>
        <taxon>Bacillati</taxon>
        <taxon>Bacillota</taxon>
        <taxon>Clostridia</taxon>
        <taxon>Eubacteriales</taxon>
        <taxon>Clostridiaceae</taxon>
        <taxon>Clostridium</taxon>
    </lineage>
</organism>
<feature type="transmembrane region" description="Helical" evidence="4">
    <location>
        <begin position="193"/>
        <end position="212"/>
    </location>
</feature>
<dbReference type="Proteomes" id="UP000011728">
    <property type="component" value="Chromosome"/>
</dbReference>
<dbReference type="InterPro" id="IPR004089">
    <property type="entry name" value="MCPsignal_dom"/>
</dbReference>
<dbReference type="PROSITE" id="PS50885">
    <property type="entry name" value="HAMP"/>
    <property type="match status" value="1"/>
</dbReference>
<evidence type="ECO:0000313" key="7">
    <source>
        <dbReference type="EMBL" id="AGF58909.1"/>
    </source>
</evidence>
<evidence type="ECO:0000259" key="6">
    <source>
        <dbReference type="PROSITE" id="PS50885"/>
    </source>
</evidence>
<accession>M1MLU7</accession>
<evidence type="ECO:0000256" key="1">
    <source>
        <dbReference type="ARBA" id="ARBA00023224"/>
    </source>
</evidence>
<dbReference type="PANTHER" id="PTHR32089:SF112">
    <property type="entry name" value="LYSOZYME-LIKE PROTEIN-RELATED"/>
    <property type="match status" value="1"/>
</dbReference>
<dbReference type="GO" id="GO:0007165">
    <property type="term" value="P:signal transduction"/>
    <property type="evidence" value="ECO:0007669"/>
    <property type="project" value="UniProtKB-KW"/>
</dbReference>
<dbReference type="AlphaFoldDB" id="M1MLU7"/>
<dbReference type="PROSITE" id="PS50111">
    <property type="entry name" value="CHEMOTAXIS_TRANSDUC_2"/>
    <property type="match status" value="1"/>
</dbReference>
<dbReference type="RefSeq" id="WP_015395217.1">
    <property type="nucleotide sequence ID" value="NC_020291.1"/>
</dbReference>
<keyword evidence="8" id="KW-1185">Reference proteome</keyword>
<dbReference type="Pfam" id="PF12729">
    <property type="entry name" value="4HB_MCP_1"/>
    <property type="match status" value="1"/>
</dbReference>
<dbReference type="eggNOG" id="COG0840">
    <property type="taxonomic scope" value="Bacteria"/>
</dbReference>
<feature type="domain" description="HAMP" evidence="6">
    <location>
        <begin position="213"/>
        <end position="268"/>
    </location>
</feature>
<keyword evidence="4" id="KW-1133">Transmembrane helix</keyword>
<dbReference type="KEGG" id="csr:Cspa_c51580"/>
<dbReference type="PANTHER" id="PTHR32089">
    <property type="entry name" value="METHYL-ACCEPTING CHEMOTAXIS PROTEIN MCPB"/>
    <property type="match status" value="1"/>
</dbReference>
<keyword evidence="4" id="KW-0812">Transmembrane</keyword>
<dbReference type="PRINTS" id="PR00260">
    <property type="entry name" value="CHEMTRNSDUCR"/>
</dbReference>
<protein>
    <submittedName>
        <fullName evidence="7">Methyl-accepting chemotaxis protein</fullName>
    </submittedName>
</protein>
<dbReference type="SUPFAM" id="SSF58104">
    <property type="entry name" value="Methyl-accepting chemotaxis protein (MCP) signaling domain"/>
    <property type="match status" value="1"/>
</dbReference>
<dbReference type="GO" id="GO:0016020">
    <property type="term" value="C:membrane"/>
    <property type="evidence" value="ECO:0007669"/>
    <property type="project" value="InterPro"/>
</dbReference>
<dbReference type="Pfam" id="PF00015">
    <property type="entry name" value="MCPsignal"/>
    <property type="match status" value="1"/>
</dbReference>
<evidence type="ECO:0000256" key="3">
    <source>
        <dbReference type="PROSITE-ProRule" id="PRU00284"/>
    </source>
</evidence>
<feature type="domain" description="Methyl-accepting transducer" evidence="5">
    <location>
        <begin position="287"/>
        <end position="524"/>
    </location>
</feature>
<proteinExistence type="inferred from homology"/>
<dbReference type="InterPro" id="IPR024478">
    <property type="entry name" value="HlyB_4HB_MCP"/>
</dbReference>
<dbReference type="InterPro" id="IPR004090">
    <property type="entry name" value="Chemotax_Me-accpt_rcpt"/>
</dbReference>
<dbReference type="GO" id="GO:0006935">
    <property type="term" value="P:chemotaxis"/>
    <property type="evidence" value="ECO:0007669"/>
    <property type="project" value="InterPro"/>
</dbReference>